<dbReference type="EMBL" id="LVHD01000018">
    <property type="protein sequence ID" value="OAG76160.1"/>
    <property type="molecule type" value="Genomic_DNA"/>
</dbReference>
<evidence type="ECO:0000313" key="3">
    <source>
        <dbReference type="Proteomes" id="UP000077349"/>
    </source>
</evidence>
<comment type="caution">
    <text evidence="2">The sequence shown here is derived from an EMBL/GenBank/DDBJ whole genome shotgun (WGS) entry which is preliminary data.</text>
</comment>
<protein>
    <submittedName>
        <fullName evidence="2">Uncharacterized protein</fullName>
    </submittedName>
</protein>
<name>A0A177G793_9PROT</name>
<feature type="compositionally biased region" description="Polar residues" evidence="1">
    <location>
        <begin position="118"/>
        <end position="128"/>
    </location>
</feature>
<reference evidence="2 3" key="1">
    <citation type="submission" date="2016-03" db="EMBL/GenBank/DDBJ databases">
        <title>Draft genome sequence of Acetobacter malorum CECT 7742, a strain isolated from strawberry vinegar.</title>
        <authorList>
            <person name="Sainz F."/>
            <person name="Mas A."/>
            <person name="Torija M.J."/>
        </authorList>
    </citation>
    <scope>NUCLEOTIDE SEQUENCE [LARGE SCALE GENOMIC DNA]</scope>
    <source>
        <strain evidence="2 3">CECT 7742</strain>
    </source>
</reference>
<dbReference type="AlphaFoldDB" id="A0A177G793"/>
<feature type="compositionally biased region" description="Basic residues" evidence="1">
    <location>
        <begin position="15"/>
        <end position="27"/>
    </location>
</feature>
<dbReference type="Proteomes" id="UP000077349">
    <property type="component" value="Unassembled WGS sequence"/>
</dbReference>
<feature type="region of interest" description="Disordered" evidence="1">
    <location>
        <begin position="1"/>
        <end position="166"/>
    </location>
</feature>
<evidence type="ECO:0000256" key="1">
    <source>
        <dbReference type="SAM" id="MobiDB-lite"/>
    </source>
</evidence>
<gene>
    <name evidence="2" type="ORF">Amal_01931</name>
</gene>
<accession>A0A177G793</accession>
<proteinExistence type="predicted"/>
<evidence type="ECO:0000313" key="2">
    <source>
        <dbReference type="EMBL" id="OAG76160.1"/>
    </source>
</evidence>
<sequence length="166" mass="17733">MRPATPRAYPDARPAKRRTSPARRQFAKRSSSAANHRESPAAAQMAGKTRQADTPPPAACPRRYKDSTRAGCPAASQTPPDAPAPAQSHPRSRQSSRANRAADHRPASPAGWWWPQKAQRTGLTSSARTMPGRSVPGGEREQAAAPAARRARAASDATPGGKKRYP</sequence>
<organism evidence="2 3">
    <name type="scientific">Acetobacter malorum</name>
    <dbReference type="NCBI Taxonomy" id="178901"/>
    <lineage>
        <taxon>Bacteria</taxon>
        <taxon>Pseudomonadati</taxon>
        <taxon>Pseudomonadota</taxon>
        <taxon>Alphaproteobacteria</taxon>
        <taxon>Acetobacterales</taxon>
        <taxon>Acetobacteraceae</taxon>
        <taxon>Acetobacter</taxon>
    </lineage>
</organism>